<reference evidence="1" key="1">
    <citation type="submission" date="2019-12" db="EMBL/GenBank/DDBJ databases">
        <title>Genome sequencing and annotation of Brassica cretica.</title>
        <authorList>
            <person name="Studholme D.J."/>
            <person name="Sarris P.F."/>
        </authorList>
    </citation>
    <scope>NUCLEOTIDE SEQUENCE</scope>
    <source>
        <strain evidence="1">PFS-001/15</strain>
        <tissue evidence="1">Leaf</tissue>
    </source>
</reference>
<accession>A0A8S9JE78</accession>
<evidence type="ECO:0000313" key="1">
    <source>
        <dbReference type="EMBL" id="KAF2579873.1"/>
    </source>
</evidence>
<sequence length="62" mass="6973">MCKGCCGKATPYFNPVTEEIRWIDRTASCQDLSFIASPEVTLEANKYSCVSCEKDETITTMR</sequence>
<proteinExistence type="predicted"/>
<organism evidence="1 2">
    <name type="scientific">Brassica cretica</name>
    <name type="common">Mustard</name>
    <dbReference type="NCBI Taxonomy" id="69181"/>
    <lineage>
        <taxon>Eukaryota</taxon>
        <taxon>Viridiplantae</taxon>
        <taxon>Streptophyta</taxon>
        <taxon>Embryophyta</taxon>
        <taxon>Tracheophyta</taxon>
        <taxon>Spermatophyta</taxon>
        <taxon>Magnoliopsida</taxon>
        <taxon>eudicotyledons</taxon>
        <taxon>Gunneridae</taxon>
        <taxon>Pentapetalae</taxon>
        <taxon>rosids</taxon>
        <taxon>malvids</taxon>
        <taxon>Brassicales</taxon>
        <taxon>Brassicaceae</taxon>
        <taxon>Brassiceae</taxon>
        <taxon>Brassica</taxon>
    </lineage>
</organism>
<dbReference type="AlphaFoldDB" id="A0A8S9JE78"/>
<gene>
    <name evidence="1" type="ORF">F2Q68_00006435</name>
</gene>
<dbReference type="EMBL" id="QGKW02001660">
    <property type="protein sequence ID" value="KAF2579873.1"/>
    <property type="molecule type" value="Genomic_DNA"/>
</dbReference>
<protein>
    <submittedName>
        <fullName evidence="1">Uncharacterized protein</fullName>
    </submittedName>
</protein>
<name>A0A8S9JE78_BRACR</name>
<comment type="caution">
    <text evidence="1">The sequence shown here is derived from an EMBL/GenBank/DDBJ whole genome shotgun (WGS) entry which is preliminary data.</text>
</comment>
<evidence type="ECO:0000313" key="2">
    <source>
        <dbReference type="Proteomes" id="UP000712281"/>
    </source>
</evidence>
<dbReference type="Proteomes" id="UP000712281">
    <property type="component" value="Unassembled WGS sequence"/>
</dbReference>